<dbReference type="Gene3D" id="3.40.50.150">
    <property type="entry name" value="Vaccinia Virus protein VP39"/>
    <property type="match status" value="1"/>
</dbReference>
<accession>A0A818ZXF5</accession>
<proteinExistence type="predicted"/>
<sequence length="267" mass="30051">MNEIFAQAKSILVVGVDDVDPENLLPFREIIQTKAQQAHITFENVQMLIESARRATSSFDIILFDLISKTDEPTSIDLLNEFFRLLHPNGYLITHIEHTKQTQAIDHFKMCGFSSYNPLDSNSSFLIENKNDDVKRRGSLWLCQKPSFDVGYSVPLRRTGVKLIKQISTTGGGKKTWTVEDDRDDLIHDNNQKKSEVKDCDTTSSGDQKACKTCTFGLAQVFEQEKHIKAQENYSLSDTSRYAGCLAHGLPSSKPGERVNFPTVSDV</sequence>
<dbReference type="AlphaFoldDB" id="A0A818ZXF5"/>
<dbReference type="PANTHER" id="PTHR13273:SF14">
    <property type="entry name" value="ANAMORSIN"/>
    <property type="match status" value="1"/>
</dbReference>
<dbReference type="GO" id="GO:0051536">
    <property type="term" value="F:iron-sulfur cluster binding"/>
    <property type="evidence" value="ECO:0007669"/>
    <property type="project" value="InterPro"/>
</dbReference>
<dbReference type="InterPro" id="IPR029063">
    <property type="entry name" value="SAM-dependent_MTases_sf"/>
</dbReference>
<dbReference type="GO" id="GO:0005737">
    <property type="term" value="C:cytoplasm"/>
    <property type="evidence" value="ECO:0007669"/>
    <property type="project" value="InterPro"/>
</dbReference>
<evidence type="ECO:0000313" key="2">
    <source>
        <dbReference type="EMBL" id="CAF3775958.1"/>
    </source>
</evidence>
<protein>
    <recommendedName>
        <fullName evidence="1">Anamorsin N-terminal domain-containing protein</fullName>
    </recommendedName>
</protein>
<comment type="caution">
    <text evidence="2">The sequence shown here is derived from an EMBL/GenBank/DDBJ whole genome shotgun (WGS) entry which is preliminary data.</text>
</comment>
<evidence type="ECO:0000313" key="3">
    <source>
        <dbReference type="Proteomes" id="UP000663836"/>
    </source>
</evidence>
<dbReference type="PANTHER" id="PTHR13273">
    <property type="entry name" value="ANAMORSIN"/>
    <property type="match status" value="1"/>
</dbReference>
<dbReference type="InterPro" id="IPR007785">
    <property type="entry name" value="Anamorsin"/>
</dbReference>
<feature type="domain" description="Anamorsin N-terminal" evidence="1">
    <location>
        <begin position="9"/>
        <end position="151"/>
    </location>
</feature>
<dbReference type="Pfam" id="PF20922">
    <property type="entry name" value="Anamorsin_N"/>
    <property type="match status" value="1"/>
</dbReference>
<dbReference type="GO" id="GO:0016226">
    <property type="term" value="P:iron-sulfur cluster assembly"/>
    <property type="evidence" value="ECO:0007669"/>
    <property type="project" value="InterPro"/>
</dbReference>
<evidence type="ECO:0000259" key="1">
    <source>
        <dbReference type="Pfam" id="PF20922"/>
    </source>
</evidence>
<gene>
    <name evidence="2" type="ORF">JBS370_LOCUS13958</name>
</gene>
<dbReference type="SUPFAM" id="SSF53335">
    <property type="entry name" value="S-adenosyl-L-methionine-dependent methyltransferases"/>
    <property type="match status" value="1"/>
</dbReference>
<name>A0A818ZXF5_9BILA</name>
<reference evidence="2" key="1">
    <citation type="submission" date="2021-02" db="EMBL/GenBank/DDBJ databases">
        <authorList>
            <person name="Nowell W R."/>
        </authorList>
    </citation>
    <scope>NUCLEOTIDE SEQUENCE</scope>
</reference>
<dbReference type="Proteomes" id="UP000663836">
    <property type="component" value="Unassembled WGS sequence"/>
</dbReference>
<organism evidence="2 3">
    <name type="scientific">Rotaria sordida</name>
    <dbReference type="NCBI Taxonomy" id="392033"/>
    <lineage>
        <taxon>Eukaryota</taxon>
        <taxon>Metazoa</taxon>
        <taxon>Spiralia</taxon>
        <taxon>Gnathifera</taxon>
        <taxon>Rotifera</taxon>
        <taxon>Eurotatoria</taxon>
        <taxon>Bdelloidea</taxon>
        <taxon>Philodinida</taxon>
        <taxon>Philodinidae</taxon>
        <taxon>Rotaria</taxon>
    </lineage>
</organism>
<dbReference type="InterPro" id="IPR049011">
    <property type="entry name" value="Anamorsin_N_metazoan"/>
</dbReference>
<dbReference type="EMBL" id="CAJOBD010001228">
    <property type="protein sequence ID" value="CAF3775958.1"/>
    <property type="molecule type" value="Genomic_DNA"/>
</dbReference>